<evidence type="ECO:0000313" key="2">
    <source>
        <dbReference type="Proteomes" id="UP001497680"/>
    </source>
</evidence>
<sequence length="673" mass="75073">MPSSRQLNALLAMPAPLRLLLLGAPSRIRPVQTFLSSACLRHYASSKYPNIAAFTLPEFRTAEMSEIPPEELFKTSFIPSAPDNPLEDELTALFTKNPPTFQYAESDFYKLKKNTRVPEVCVVGRSNVGKSSFVNALANRHNNVLAYVSSKAGKTRAITTYGFGPPPLPKDIAAQAAEYKGKEDIPTHAFFLVDMPGYGHASLKEWGRNITLYLTKRAGVKGAIVLIDAEVGPKPTDLQLLDLLCGAEKRTAIVLTKADKVKGGLNGLRETCTKLWDAILEIEKRHDTNWPWEKEIFVTAVGARDYQVVSSTVTTGRLAVARLAGLVNDNRPKVEKNKKWTGNIISFDDLQYAPSKETPLNSQRTQDTFTLSQSAADARRDETLQDIDSSFAGLEHASITAHQGRHRTRPRALGSQRPRTVVRSHARAFHSSASLRDQNQQPKSQPPNVQEVRDILDNFIKELKFVNTTGNYARDARRKQDLRPAPPRRHNAIEEDRSSRARQLQARFPKQADRILAVRDKRVERTARNARAREEQMHERKTDPSEESVDVDETGEPLMPNAFDEAFVTSPGLKENEILKKSAMKRKRLREALKSVDADEPADSQPSEESVDVDGSDAPLISNAFNEAFVTSPGLKENKKQKKKAGKKKKGKAAKAEPEPLDDFEAKFLSARR</sequence>
<evidence type="ECO:0000313" key="1">
    <source>
        <dbReference type="EMBL" id="KAI6084017.1"/>
    </source>
</evidence>
<gene>
    <name evidence="1" type="ORF">F4821DRAFT_243613</name>
</gene>
<protein>
    <submittedName>
        <fullName evidence="1">Uncharacterized protein</fullName>
    </submittedName>
</protein>
<dbReference type="EMBL" id="MU394343">
    <property type="protein sequence ID" value="KAI6084017.1"/>
    <property type="molecule type" value="Genomic_DNA"/>
</dbReference>
<dbReference type="Proteomes" id="UP001497680">
    <property type="component" value="Unassembled WGS sequence"/>
</dbReference>
<comment type="caution">
    <text evidence="1">The sequence shown here is derived from an EMBL/GenBank/DDBJ whole genome shotgun (WGS) entry which is preliminary data.</text>
</comment>
<reference evidence="1 2" key="1">
    <citation type="journal article" date="2022" name="New Phytol.">
        <title>Ecological generalism drives hyperdiversity of secondary metabolite gene clusters in xylarialean endophytes.</title>
        <authorList>
            <person name="Franco M.E.E."/>
            <person name="Wisecaver J.H."/>
            <person name="Arnold A.E."/>
            <person name="Ju Y.M."/>
            <person name="Slot J.C."/>
            <person name="Ahrendt S."/>
            <person name="Moore L.P."/>
            <person name="Eastman K.E."/>
            <person name="Scott K."/>
            <person name="Konkel Z."/>
            <person name="Mondo S.J."/>
            <person name="Kuo A."/>
            <person name="Hayes R.D."/>
            <person name="Haridas S."/>
            <person name="Andreopoulos B."/>
            <person name="Riley R."/>
            <person name="LaButti K."/>
            <person name="Pangilinan J."/>
            <person name="Lipzen A."/>
            <person name="Amirebrahimi M."/>
            <person name="Yan J."/>
            <person name="Adam C."/>
            <person name="Keymanesh K."/>
            <person name="Ng V."/>
            <person name="Louie K."/>
            <person name="Northen T."/>
            <person name="Drula E."/>
            <person name="Henrissat B."/>
            <person name="Hsieh H.M."/>
            <person name="Youens-Clark K."/>
            <person name="Lutzoni F."/>
            <person name="Miadlikowska J."/>
            <person name="Eastwood D.C."/>
            <person name="Hamelin R.C."/>
            <person name="Grigoriev I.V."/>
            <person name="U'Ren J.M."/>
        </authorList>
    </citation>
    <scope>NUCLEOTIDE SEQUENCE [LARGE SCALE GENOMIC DNA]</scope>
    <source>
        <strain evidence="1 2">ER1909</strain>
    </source>
</reference>
<accession>A0ACC0CU53</accession>
<proteinExistence type="predicted"/>
<keyword evidence="2" id="KW-1185">Reference proteome</keyword>
<organism evidence="1 2">
    <name type="scientific">Hypoxylon rubiginosum</name>
    <dbReference type="NCBI Taxonomy" id="110542"/>
    <lineage>
        <taxon>Eukaryota</taxon>
        <taxon>Fungi</taxon>
        <taxon>Dikarya</taxon>
        <taxon>Ascomycota</taxon>
        <taxon>Pezizomycotina</taxon>
        <taxon>Sordariomycetes</taxon>
        <taxon>Xylariomycetidae</taxon>
        <taxon>Xylariales</taxon>
        <taxon>Hypoxylaceae</taxon>
        <taxon>Hypoxylon</taxon>
    </lineage>
</organism>
<name>A0ACC0CU53_9PEZI</name>